<dbReference type="InterPro" id="IPR003494">
    <property type="entry name" value="SHS2_FtsA"/>
</dbReference>
<dbReference type="InterPro" id="IPR020823">
    <property type="entry name" value="Cell_div_FtsA"/>
</dbReference>
<dbReference type="PIRSF" id="PIRSF003101">
    <property type="entry name" value="FtsA"/>
    <property type="match status" value="1"/>
</dbReference>
<feature type="domain" description="SHS2" evidence="6">
    <location>
        <begin position="9"/>
        <end position="198"/>
    </location>
</feature>
<dbReference type="Proteomes" id="UP000034595">
    <property type="component" value="Unassembled WGS sequence"/>
</dbReference>
<dbReference type="PANTHER" id="PTHR32432:SF4">
    <property type="entry name" value="CELL DIVISION PROTEIN FTSA"/>
    <property type="match status" value="1"/>
</dbReference>
<dbReference type="PANTHER" id="PTHR32432">
    <property type="entry name" value="CELL DIVISION PROTEIN FTSA-RELATED"/>
    <property type="match status" value="1"/>
</dbReference>
<evidence type="ECO:0000256" key="4">
    <source>
        <dbReference type="ARBA" id="ARBA00023306"/>
    </source>
</evidence>
<dbReference type="GO" id="GO:0009898">
    <property type="term" value="C:cytoplasmic side of plasma membrane"/>
    <property type="evidence" value="ECO:0007669"/>
    <property type="project" value="UniProtKB-UniRule"/>
</dbReference>
<comment type="subunit">
    <text evidence="5">Self-interacts. Interacts with FtsZ.</text>
</comment>
<keyword evidence="1 5" id="KW-1003">Cell membrane</keyword>
<evidence type="ECO:0000259" key="6">
    <source>
        <dbReference type="SMART" id="SM00842"/>
    </source>
</evidence>
<comment type="function">
    <text evidence="5">Cell division protein that is involved in the assembly of the Z ring. May serve as a membrane anchor for the Z ring.</text>
</comment>
<comment type="similarity">
    <text evidence="5">Belongs to the FtsA/MreB family.</text>
</comment>
<protein>
    <recommendedName>
        <fullName evidence="5">Cell division protein FtsA</fullName>
    </recommendedName>
</protein>
<dbReference type="SMART" id="SM00842">
    <property type="entry name" value="FtsA"/>
    <property type="match status" value="1"/>
</dbReference>
<evidence type="ECO:0000313" key="7">
    <source>
        <dbReference type="EMBL" id="KKT81534.1"/>
    </source>
</evidence>
<reference evidence="7 8" key="1">
    <citation type="journal article" date="2015" name="Nature">
        <title>rRNA introns, odd ribosomes, and small enigmatic genomes across a large radiation of phyla.</title>
        <authorList>
            <person name="Brown C.T."/>
            <person name="Hug L.A."/>
            <person name="Thomas B.C."/>
            <person name="Sharon I."/>
            <person name="Castelle C.J."/>
            <person name="Singh A."/>
            <person name="Wilkins M.J."/>
            <person name="Williams K.H."/>
            <person name="Banfield J.F."/>
        </authorList>
    </citation>
    <scope>NUCLEOTIDE SEQUENCE [LARGE SCALE GENOMIC DNA]</scope>
</reference>
<dbReference type="Gene3D" id="3.30.420.40">
    <property type="match status" value="2"/>
</dbReference>
<dbReference type="EMBL" id="LCJQ01000008">
    <property type="protein sequence ID" value="KKT81534.1"/>
    <property type="molecule type" value="Genomic_DNA"/>
</dbReference>
<evidence type="ECO:0000313" key="8">
    <source>
        <dbReference type="Proteomes" id="UP000034595"/>
    </source>
</evidence>
<dbReference type="GO" id="GO:0043093">
    <property type="term" value="P:FtsZ-dependent cytokinesis"/>
    <property type="evidence" value="ECO:0007669"/>
    <property type="project" value="UniProtKB-UniRule"/>
</dbReference>
<dbReference type="InterPro" id="IPR050696">
    <property type="entry name" value="FtsA/MreB"/>
</dbReference>
<evidence type="ECO:0000256" key="2">
    <source>
        <dbReference type="ARBA" id="ARBA00022618"/>
    </source>
</evidence>
<evidence type="ECO:0000256" key="1">
    <source>
        <dbReference type="ARBA" id="ARBA00022475"/>
    </source>
</evidence>
<proteinExistence type="inferred from homology"/>
<dbReference type="Pfam" id="PF02491">
    <property type="entry name" value="SHS2_FTSA"/>
    <property type="match status" value="1"/>
</dbReference>
<evidence type="ECO:0000256" key="5">
    <source>
        <dbReference type="HAMAP-Rule" id="MF_02033"/>
    </source>
</evidence>
<dbReference type="GO" id="GO:0032153">
    <property type="term" value="C:cell division site"/>
    <property type="evidence" value="ECO:0007669"/>
    <property type="project" value="UniProtKB-UniRule"/>
</dbReference>
<sequence length="398" mass="42902">MRPPIKQIATGIDVGTHATRVVIAEHTKGETLRIVGTGFAETHGLRHGYIINKADASKSIKTALIHAEKMAGFKVKNALLSVGGVSIESLISHGTTIVSRASGEVEELDIKKAIREAEENLPRITNKRIIYRIPLRYKLEGKEVLGTPHGMIGTKLEVKMLFVTCLEQHLDDMMKTIEDLGVEVDEVVPSSIAAGHVALSKKQRTVGSALVNIGAETASIAVFENDIPISLQVFPLGSTDITNDIAIGLKIPLEEAEKVKITGNTQPTPLDNKQAQIRSKKKLDEIIEARLCDIFELVESHLKKINRNGLLPAGVILTGGGSGIATIEDIARAVLKLPSSTAQPMMIASTGKHAVKDSSWLVAYGLCIHGVNRPKDPTEATMGSALKVLKSWVKPFLP</sequence>
<gene>
    <name evidence="5" type="primary">ftsA</name>
    <name evidence="7" type="ORF">UW78_C0008G0009</name>
</gene>
<accession>A0A0G1NBG3</accession>
<dbReference type="SUPFAM" id="SSF53067">
    <property type="entry name" value="Actin-like ATPase domain"/>
    <property type="match status" value="2"/>
</dbReference>
<dbReference type="Pfam" id="PF14450">
    <property type="entry name" value="FtsA"/>
    <property type="match status" value="1"/>
</dbReference>
<dbReference type="InterPro" id="IPR043129">
    <property type="entry name" value="ATPase_NBD"/>
</dbReference>
<evidence type="ECO:0000256" key="3">
    <source>
        <dbReference type="ARBA" id="ARBA00023136"/>
    </source>
</evidence>
<organism evidence="7 8">
    <name type="scientific">Candidatus Azambacteria bacterium GW2011_GWA1_44_9</name>
    <dbReference type="NCBI Taxonomy" id="1618610"/>
    <lineage>
        <taxon>Bacteria</taxon>
        <taxon>Candidatus Azamiibacteriota</taxon>
    </lineage>
</organism>
<comment type="caution">
    <text evidence="7">The sequence shown here is derived from an EMBL/GenBank/DDBJ whole genome shotgun (WGS) entry which is preliminary data.</text>
</comment>
<dbReference type="HAMAP" id="MF_02033">
    <property type="entry name" value="FtsA"/>
    <property type="match status" value="1"/>
</dbReference>
<dbReference type="CDD" id="cd24048">
    <property type="entry name" value="ASKHA_NBD_FtsA"/>
    <property type="match status" value="1"/>
</dbReference>
<comment type="subcellular location">
    <subcellularLocation>
        <location evidence="5">Cell membrane</location>
        <topology evidence="5">Peripheral membrane protein</topology>
        <orientation evidence="5">Cytoplasmic side</orientation>
    </subcellularLocation>
    <text evidence="5">Localizes to the Z ring in an FtsZ-dependent manner. Targeted to the membrane through a conserved C-terminal amphipathic helix.</text>
</comment>
<keyword evidence="2 5" id="KW-0132">Cell division</keyword>
<dbReference type="NCBIfam" id="TIGR01174">
    <property type="entry name" value="ftsA"/>
    <property type="match status" value="1"/>
</dbReference>
<dbReference type="AlphaFoldDB" id="A0A0G1NBG3"/>
<keyword evidence="4 5" id="KW-0131">Cell cycle</keyword>
<keyword evidence="3 5" id="KW-0472">Membrane</keyword>
<name>A0A0G1NBG3_9BACT</name>